<dbReference type="SUPFAM" id="SSF88713">
    <property type="entry name" value="Glycoside hydrolase/deacetylase"/>
    <property type="match status" value="1"/>
</dbReference>
<dbReference type="EMBL" id="CP095043">
    <property type="protein sequence ID" value="UOQ61362.1"/>
    <property type="molecule type" value="Genomic_DNA"/>
</dbReference>
<dbReference type="InterPro" id="IPR011330">
    <property type="entry name" value="Glyco_hydro/deAcase_b/a-brl"/>
</dbReference>
<proteinExistence type="predicted"/>
<dbReference type="PROSITE" id="PS51677">
    <property type="entry name" value="NODB"/>
    <property type="match status" value="1"/>
</dbReference>
<dbReference type="InterPro" id="IPR002509">
    <property type="entry name" value="NODB_dom"/>
</dbReference>
<evidence type="ECO:0000313" key="3">
    <source>
        <dbReference type="Proteomes" id="UP000831775"/>
    </source>
</evidence>
<keyword evidence="3" id="KW-1185">Reference proteome</keyword>
<reference evidence="2 3" key="1">
    <citation type="submission" date="2022-04" db="EMBL/GenBank/DDBJ databases">
        <title>Leucobacter sp. isolated from rhizosphere of onion.</title>
        <authorList>
            <person name="Won M."/>
            <person name="Lee C.-M."/>
            <person name="Woen H.-Y."/>
            <person name="Kwon S.-W."/>
        </authorList>
    </citation>
    <scope>NUCLEOTIDE SEQUENCE [LARGE SCALE GENOMIC DNA]</scope>
    <source>
        <strain evidence="2 3">H25R-14</strain>
    </source>
</reference>
<organism evidence="2 3">
    <name type="scientific">Leucobacter rhizosphaerae</name>
    <dbReference type="NCBI Taxonomy" id="2932245"/>
    <lineage>
        <taxon>Bacteria</taxon>
        <taxon>Bacillati</taxon>
        <taxon>Actinomycetota</taxon>
        <taxon>Actinomycetes</taxon>
        <taxon>Micrococcales</taxon>
        <taxon>Microbacteriaceae</taxon>
        <taxon>Leucobacter</taxon>
    </lineage>
</organism>
<evidence type="ECO:0000313" key="2">
    <source>
        <dbReference type="EMBL" id="UOQ61362.1"/>
    </source>
</evidence>
<gene>
    <name evidence="2" type="ORF">MUN76_05170</name>
</gene>
<evidence type="ECO:0000259" key="1">
    <source>
        <dbReference type="PROSITE" id="PS51677"/>
    </source>
</evidence>
<name>A0ABY4FYJ6_9MICO</name>
<feature type="domain" description="NodB homology" evidence="1">
    <location>
        <begin position="95"/>
        <end position="290"/>
    </location>
</feature>
<dbReference type="Proteomes" id="UP000831775">
    <property type="component" value="Chromosome"/>
</dbReference>
<dbReference type="PROSITE" id="PS51318">
    <property type="entry name" value="TAT"/>
    <property type="match status" value="1"/>
</dbReference>
<dbReference type="InterPro" id="IPR006311">
    <property type="entry name" value="TAT_signal"/>
</dbReference>
<dbReference type="Gene3D" id="3.20.20.370">
    <property type="entry name" value="Glycoside hydrolase/deacetylase"/>
    <property type="match status" value="1"/>
</dbReference>
<dbReference type="Pfam" id="PF01522">
    <property type="entry name" value="Polysacc_deac_1"/>
    <property type="match status" value="1"/>
</dbReference>
<dbReference type="PROSITE" id="PS51257">
    <property type="entry name" value="PROKAR_LIPOPROTEIN"/>
    <property type="match status" value="1"/>
</dbReference>
<sequence length="290" mass="29108">MGSQLSRRAALAALAGFGGGALVGCAPERAVRPRLLDPISVPPFEAPVAVTPPPPPAIDVEAVILANEHRSLVAWGTDFAGVVRTGAEAGHATPGAVFLTLDACGGPVGSGFDEALISGLRAAGIPATLFLNLRWIRANPDLAAGLAADPLFSIQNHGSAHLPLSVTGASAYGIPGTTNARSAAMEVWENHVAIEQLTGIAPRWFRPGTAHLDDVGLSIAEGLGERIAGFAINGDGGATLPAEAVAGAVSGAVGGELIIAHMNQPMSGSAAGILAGARTLRDRGIAFGVL</sequence>
<protein>
    <submittedName>
        <fullName evidence="2">Polysaccharide deacetylase family protein</fullName>
    </submittedName>
</protein>
<dbReference type="RefSeq" id="WP_244687767.1">
    <property type="nucleotide sequence ID" value="NZ_CP095043.1"/>
</dbReference>
<accession>A0ABY4FYJ6</accession>